<dbReference type="Pfam" id="PF01915">
    <property type="entry name" value="Glyco_hydro_3_C"/>
    <property type="match status" value="1"/>
</dbReference>
<keyword evidence="2" id="KW-0378">Hydrolase</keyword>
<comment type="similarity">
    <text evidence="1">Belongs to the glycosyl hydrolase 3 family.</text>
</comment>
<organism evidence="4 5">
    <name type="scientific">Leifsonia xyli subsp. cynodontis DSM 46306</name>
    <dbReference type="NCBI Taxonomy" id="1389489"/>
    <lineage>
        <taxon>Bacteria</taxon>
        <taxon>Bacillati</taxon>
        <taxon>Actinomycetota</taxon>
        <taxon>Actinomycetes</taxon>
        <taxon>Micrococcales</taxon>
        <taxon>Microbacteriaceae</taxon>
        <taxon>Leifsonia</taxon>
    </lineage>
</organism>
<sequence length="266" mass="27534">MLGGTSHRRFDDAFAENGAADTGEGVDRASLLLPGDQDALLATLRGLTVAPLVSVVVTGRPYVLAGVVARSDATLFCAYPGPEGADAIAAVLCGNRQPTGRLAAALPAHPGTVPAHGDDRHPAAGVYRDAPEPELFPLGHGLGYAGVELIAASADADAVRVELAATPGRGWAGAAEELVLVFARRDGSIVVPRRAELLTFGRVTLPPDGRTTLVLDLPAEGLFVPAPERAPLAETTTTLTVAVGAQRRTLTIRPPLATRPTEDSRR</sequence>
<dbReference type="InterPro" id="IPR044993">
    <property type="entry name" value="BXL"/>
</dbReference>
<dbReference type="AlphaFoldDB" id="U3PAV2"/>
<evidence type="ECO:0000256" key="2">
    <source>
        <dbReference type="ARBA" id="ARBA00022801"/>
    </source>
</evidence>
<dbReference type="Gene3D" id="3.40.50.1700">
    <property type="entry name" value="Glycoside hydrolase family 3 C-terminal domain"/>
    <property type="match status" value="1"/>
</dbReference>
<dbReference type="GO" id="GO:0045493">
    <property type="term" value="P:xylan catabolic process"/>
    <property type="evidence" value="ECO:0007669"/>
    <property type="project" value="InterPro"/>
</dbReference>
<reference evidence="4 5" key="1">
    <citation type="journal article" date="2013" name="Genome Announc.">
        <title>Complete Genome Sequence of Leifsonia xyli subsp. cynodontis Strain DSM46306, a Gram-Positive Bacterial Pathogen of Grasses.</title>
        <authorList>
            <person name="Monteiro-Vitorello C.B."/>
            <person name="Zerillo M.M."/>
            <person name="Van Sluys M.A."/>
            <person name="Camargo L.E."/>
            <person name="Kitajima J.P."/>
        </authorList>
    </citation>
    <scope>NUCLEOTIDE SEQUENCE [LARGE SCALE GENOMIC DNA]</scope>
    <source>
        <strain evidence="4 5">DSM 46306</strain>
    </source>
</reference>
<name>U3PAV2_LEIXC</name>
<evidence type="ECO:0000313" key="5">
    <source>
        <dbReference type="Proteomes" id="UP000016743"/>
    </source>
</evidence>
<dbReference type="SUPFAM" id="SSF52279">
    <property type="entry name" value="Beta-D-glucan exohydrolase, C-terminal domain"/>
    <property type="match status" value="1"/>
</dbReference>
<dbReference type="STRING" id="1389489.O159_27980"/>
<dbReference type="InterPro" id="IPR002772">
    <property type="entry name" value="Glyco_hydro_3_C"/>
</dbReference>
<dbReference type="RefSeq" id="WP_021756152.1">
    <property type="nucleotide sequence ID" value="NC_022438.1"/>
</dbReference>
<dbReference type="GO" id="GO:0031222">
    <property type="term" value="P:arabinan catabolic process"/>
    <property type="evidence" value="ECO:0007669"/>
    <property type="project" value="TreeGrafter"/>
</dbReference>
<dbReference type="HOGENOM" id="CLU_1045082_0_0_11"/>
<protein>
    <recommendedName>
        <fullName evidence="3">Glycoside hydrolase family 3 C-terminal domain-containing protein</fullName>
    </recommendedName>
</protein>
<gene>
    <name evidence="4" type="ORF">O159_27980</name>
</gene>
<evidence type="ECO:0000313" key="4">
    <source>
        <dbReference type="EMBL" id="AGW42684.1"/>
    </source>
</evidence>
<dbReference type="PANTHER" id="PTHR42721">
    <property type="entry name" value="SUGAR HYDROLASE-RELATED"/>
    <property type="match status" value="1"/>
</dbReference>
<evidence type="ECO:0000256" key="1">
    <source>
        <dbReference type="ARBA" id="ARBA00005336"/>
    </source>
</evidence>
<dbReference type="eggNOG" id="COG1472">
    <property type="taxonomic scope" value="Bacteria"/>
</dbReference>
<dbReference type="InterPro" id="IPR036881">
    <property type="entry name" value="Glyco_hydro_3_C_sf"/>
</dbReference>
<dbReference type="GO" id="GO:0009044">
    <property type="term" value="F:xylan 1,4-beta-xylosidase activity"/>
    <property type="evidence" value="ECO:0007669"/>
    <property type="project" value="InterPro"/>
</dbReference>
<dbReference type="KEGG" id="lxy:O159_27980"/>
<dbReference type="PANTHER" id="PTHR42721:SF3">
    <property type="entry name" value="BETA-D-XYLOSIDASE 5-RELATED"/>
    <property type="match status" value="1"/>
</dbReference>
<keyword evidence="5" id="KW-1185">Reference proteome</keyword>
<dbReference type="GO" id="GO:0046556">
    <property type="term" value="F:alpha-L-arabinofuranosidase activity"/>
    <property type="evidence" value="ECO:0007669"/>
    <property type="project" value="TreeGrafter"/>
</dbReference>
<dbReference type="PATRIC" id="fig|1389489.3.peg.2683"/>
<feature type="domain" description="Glycoside hydrolase family 3 C-terminal" evidence="3">
    <location>
        <begin position="21"/>
        <end position="144"/>
    </location>
</feature>
<evidence type="ECO:0000259" key="3">
    <source>
        <dbReference type="Pfam" id="PF01915"/>
    </source>
</evidence>
<proteinExistence type="inferred from homology"/>
<dbReference type="EMBL" id="CP006734">
    <property type="protein sequence ID" value="AGW42684.1"/>
    <property type="molecule type" value="Genomic_DNA"/>
</dbReference>
<dbReference type="Proteomes" id="UP000016743">
    <property type="component" value="Chromosome"/>
</dbReference>
<accession>U3PAV2</accession>